<dbReference type="AlphaFoldDB" id="A0AAD7J205"/>
<keyword evidence="3" id="KW-1185">Reference proteome</keyword>
<reference evidence="2" key="1">
    <citation type="submission" date="2023-03" db="EMBL/GenBank/DDBJ databases">
        <title>Massive genome expansion in bonnet fungi (Mycena s.s.) driven by repeated elements and novel gene families across ecological guilds.</title>
        <authorList>
            <consortium name="Lawrence Berkeley National Laboratory"/>
            <person name="Harder C.B."/>
            <person name="Miyauchi S."/>
            <person name="Viragh M."/>
            <person name="Kuo A."/>
            <person name="Thoen E."/>
            <person name="Andreopoulos B."/>
            <person name="Lu D."/>
            <person name="Skrede I."/>
            <person name="Drula E."/>
            <person name="Henrissat B."/>
            <person name="Morin E."/>
            <person name="Kohler A."/>
            <person name="Barry K."/>
            <person name="LaButti K."/>
            <person name="Morin E."/>
            <person name="Salamov A."/>
            <person name="Lipzen A."/>
            <person name="Mereny Z."/>
            <person name="Hegedus B."/>
            <person name="Baldrian P."/>
            <person name="Stursova M."/>
            <person name="Weitz H."/>
            <person name="Taylor A."/>
            <person name="Grigoriev I.V."/>
            <person name="Nagy L.G."/>
            <person name="Martin F."/>
            <person name="Kauserud H."/>
        </authorList>
    </citation>
    <scope>NUCLEOTIDE SEQUENCE</scope>
    <source>
        <strain evidence="2">CBHHK188m</strain>
    </source>
</reference>
<evidence type="ECO:0000313" key="3">
    <source>
        <dbReference type="Proteomes" id="UP001215280"/>
    </source>
</evidence>
<sequence length="318" mass="33945">MRFTPFSVPPCAPRAPNAAVLSAPVGGDAVSTVPVLGGGLIPILLSLHPPSLYPPPSPPLPCLRPPPLLSSVHALPSPTLQRPCCYFTLAVFHAHPTGHRRRRYRFMPPSPSTAAPLSSTRTSRRPSVCTPRRLRILRAHALPPPLCLPPHRRRPPPSNRSPRDSSARRRVRRGVPHVLPASVSLCVRPRAAFAAAPFPFCCIRGVHPRSGFVPRCSGTFRFVGTSRFAASTLAPAAFVLLAAAPVPFCYRCLRAGSVAHRTARSTLGLCAIAQIGCAWSVLADPPSPPPCSVHELAKGGPVLFNSVIYRAGVDPKGK</sequence>
<feature type="region of interest" description="Disordered" evidence="1">
    <location>
        <begin position="143"/>
        <end position="173"/>
    </location>
</feature>
<dbReference type="Proteomes" id="UP001215280">
    <property type="component" value="Unassembled WGS sequence"/>
</dbReference>
<evidence type="ECO:0000313" key="2">
    <source>
        <dbReference type="EMBL" id="KAJ7752785.1"/>
    </source>
</evidence>
<organism evidence="2 3">
    <name type="scientific">Mycena maculata</name>
    <dbReference type="NCBI Taxonomy" id="230809"/>
    <lineage>
        <taxon>Eukaryota</taxon>
        <taxon>Fungi</taxon>
        <taxon>Dikarya</taxon>
        <taxon>Basidiomycota</taxon>
        <taxon>Agaricomycotina</taxon>
        <taxon>Agaricomycetes</taxon>
        <taxon>Agaricomycetidae</taxon>
        <taxon>Agaricales</taxon>
        <taxon>Marasmiineae</taxon>
        <taxon>Mycenaceae</taxon>
        <taxon>Mycena</taxon>
    </lineage>
</organism>
<feature type="region of interest" description="Disordered" evidence="1">
    <location>
        <begin position="102"/>
        <end position="128"/>
    </location>
</feature>
<name>A0AAD7J205_9AGAR</name>
<accession>A0AAD7J205</accession>
<dbReference type="EMBL" id="JARJLG010000073">
    <property type="protein sequence ID" value="KAJ7752785.1"/>
    <property type="molecule type" value="Genomic_DNA"/>
</dbReference>
<protein>
    <submittedName>
        <fullName evidence="2">Uncharacterized protein</fullName>
    </submittedName>
</protein>
<evidence type="ECO:0000256" key="1">
    <source>
        <dbReference type="SAM" id="MobiDB-lite"/>
    </source>
</evidence>
<comment type="caution">
    <text evidence="2">The sequence shown here is derived from an EMBL/GenBank/DDBJ whole genome shotgun (WGS) entry which is preliminary data.</text>
</comment>
<gene>
    <name evidence="2" type="ORF">DFH07DRAFT_960433</name>
</gene>
<feature type="compositionally biased region" description="Low complexity" evidence="1">
    <location>
        <begin position="112"/>
        <end position="128"/>
    </location>
</feature>
<proteinExistence type="predicted"/>